<gene>
    <name evidence="2" type="ORF">MSPICULIGERA_LOCUS16104</name>
</gene>
<evidence type="ECO:0000313" key="2">
    <source>
        <dbReference type="EMBL" id="CAJ0577839.1"/>
    </source>
</evidence>
<dbReference type="Proteomes" id="UP001177023">
    <property type="component" value="Unassembled WGS sequence"/>
</dbReference>
<feature type="non-terminal residue" evidence="2">
    <location>
        <position position="1"/>
    </location>
</feature>
<feature type="chain" id="PRO_5041211226" evidence="1">
    <location>
        <begin position="24"/>
        <end position="495"/>
    </location>
</feature>
<protein>
    <submittedName>
        <fullName evidence="2">Uncharacterized protein</fullName>
    </submittedName>
</protein>
<evidence type="ECO:0000256" key="1">
    <source>
        <dbReference type="SAM" id="SignalP"/>
    </source>
</evidence>
<accession>A0AA36D0S6</accession>
<dbReference type="AlphaFoldDB" id="A0AA36D0S6"/>
<organism evidence="2 3">
    <name type="scientific">Mesorhabditis spiculigera</name>
    <dbReference type="NCBI Taxonomy" id="96644"/>
    <lineage>
        <taxon>Eukaryota</taxon>
        <taxon>Metazoa</taxon>
        <taxon>Ecdysozoa</taxon>
        <taxon>Nematoda</taxon>
        <taxon>Chromadorea</taxon>
        <taxon>Rhabditida</taxon>
        <taxon>Rhabditina</taxon>
        <taxon>Rhabditomorpha</taxon>
        <taxon>Rhabditoidea</taxon>
        <taxon>Rhabditidae</taxon>
        <taxon>Mesorhabditinae</taxon>
        <taxon>Mesorhabditis</taxon>
    </lineage>
</organism>
<sequence>MDWRPIALLGIFFVLGTPASKNASSNVEDWINVWKEVSQNGFEALERLQKLSTKADSIMSLGGPIGGLIAIGLKAALQPESQELQAIKDLANRLEAKMEQLLRHQMEGFRYANYLNARRSWFTDVKDRLSRFEAHFDDMIKRPERMYTQRESFKKRCEELDHQFTIQLIAKHFVINCKISTKAQVNRANAAEKALRQIESSLPAPSFTVAEELKQVRARYLIGISHSVNLLAYPEISRLTNARPKSVEELMSMLRNITDPDAGLCLPENVYQLHYGSRKALEFQYLELEEALRHTMLYASVCGSLLHENDEAERELDRQKMAQKVSALCNHAARWLRAKQEDAWPAVPEAFLRTQFEHNKNYDPTIVADLVQQGYEDRGLKRHEYHVFVRPRAAVAMKLLETKDLTALFRHSQDSQRADKIWDRYLKALNLFGECGFTTGIFFREELWFTEDKGVATGNYTINACGPDIALATYRWTYEWRDYEYFYRGLMMLVL</sequence>
<dbReference type="EMBL" id="CATQJA010002652">
    <property type="protein sequence ID" value="CAJ0577839.1"/>
    <property type="molecule type" value="Genomic_DNA"/>
</dbReference>
<comment type="caution">
    <text evidence="2">The sequence shown here is derived from an EMBL/GenBank/DDBJ whole genome shotgun (WGS) entry which is preliminary data.</text>
</comment>
<feature type="signal peptide" evidence="1">
    <location>
        <begin position="1"/>
        <end position="23"/>
    </location>
</feature>
<keyword evidence="1" id="KW-0732">Signal</keyword>
<keyword evidence="3" id="KW-1185">Reference proteome</keyword>
<name>A0AA36D0S6_9BILA</name>
<proteinExistence type="predicted"/>
<evidence type="ECO:0000313" key="3">
    <source>
        <dbReference type="Proteomes" id="UP001177023"/>
    </source>
</evidence>
<reference evidence="2" key="1">
    <citation type="submission" date="2023-06" db="EMBL/GenBank/DDBJ databases">
        <authorList>
            <person name="Delattre M."/>
        </authorList>
    </citation>
    <scope>NUCLEOTIDE SEQUENCE</scope>
    <source>
        <strain evidence="2">AF72</strain>
    </source>
</reference>